<reference evidence="2" key="1">
    <citation type="journal article" date="2020" name="Stud. Mycol.">
        <title>101 Dothideomycetes genomes: a test case for predicting lifestyles and emergence of pathogens.</title>
        <authorList>
            <person name="Haridas S."/>
            <person name="Albert R."/>
            <person name="Binder M."/>
            <person name="Bloem J."/>
            <person name="Labutti K."/>
            <person name="Salamov A."/>
            <person name="Andreopoulos B."/>
            <person name="Baker S."/>
            <person name="Barry K."/>
            <person name="Bills G."/>
            <person name="Bluhm B."/>
            <person name="Cannon C."/>
            <person name="Castanera R."/>
            <person name="Culley D."/>
            <person name="Daum C."/>
            <person name="Ezra D."/>
            <person name="Gonzalez J."/>
            <person name="Henrissat B."/>
            <person name="Kuo A."/>
            <person name="Liang C."/>
            <person name="Lipzen A."/>
            <person name="Lutzoni F."/>
            <person name="Magnuson J."/>
            <person name="Mondo S."/>
            <person name="Nolan M."/>
            <person name="Ohm R."/>
            <person name="Pangilinan J."/>
            <person name="Park H.-J."/>
            <person name="Ramirez L."/>
            <person name="Alfaro M."/>
            <person name="Sun H."/>
            <person name="Tritt A."/>
            <person name="Yoshinaga Y."/>
            <person name="Zwiers L.-H."/>
            <person name="Turgeon B."/>
            <person name="Goodwin S."/>
            <person name="Spatafora J."/>
            <person name="Crous P."/>
            <person name="Grigoriev I."/>
        </authorList>
    </citation>
    <scope>NUCLEOTIDE SEQUENCE</scope>
    <source>
        <strain evidence="2">CBS 690.94</strain>
    </source>
</reference>
<organism evidence="2 3">
    <name type="scientific">Karstenula rhodostoma CBS 690.94</name>
    <dbReference type="NCBI Taxonomy" id="1392251"/>
    <lineage>
        <taxon>Eukaryota</taxon>
        <taxon>Fungi</taxon>
        <taxon>Dikarya</taxon>
        <taxon>Ascomycota</taxon>
        <taxon>Pezizomycotina</taxon>
        <taxon>Dothideomycetes</taxon>
        <taxon>Pleosporomycetidae</taxon>
        <taxon>Pleosporales</taxon>
        <taxon>Massarineae</taxon>
        <taxon>Didymosphaeriaceae</taxon>
        <taxon>Karstenula</taxon>
    </lineage>
</organism>
<feature type="transmembrane region" description="Helical" evidence="1">
    <location>
        <begin position="58"/>
        <end position="80"/>
    </location>
</feature>
<evidence type="ECO:0000256" key="1">
    <source>
        <dbReference type="SAM" id="Phobius"/>
    </source>
</evidence>
<comment type="caution">
    <text evidence="2">The sequence shown here is derived from an EMBL/GenBank/DDBJ whole genome shotgun (WGS) entry which is preliminary data.</text>
</comment>
<dbReference type="EMBL" id="MU001497">
    <property type="protein sequence ID" value="KAF2446742.1"/>
    <property type="molecule type" value="Genomic_DNA"/>
</dbReference>
<dbReference type="AlphaFoldDB" id="A0A9P4PML9"/>
<evidence type="ECO:0000313" key="2">
    <source>
        <dbReference type="EMBL" id="KAF2446742.1"/>
    </source>
</evidence>
<keyword evidence="1" id="KW-0812">Transmembrane</keyword>
<protein>
    <submittedName>
        <fullName evidence="2">Uncharacterized protein</fullName>
    </submittedName>
</protein>
<evidence type="ECO:0000313" key="3">
    <source>
        <dbReference type="Proteomes" id="UP000799764"/>
    </source>
</evidence>
<name>A0A9P4PML9_9PLEO</name>
<proteinExistence type="predicted"/>
<dbReference type="Proteomes" id="UP000799764">
    <property type="component" value="Unassembled WGS sequence"/>
</dbReference>
<gene>
    <name evidence="2" type="ORF">P171DRAFT_429702</name>
</gene>
<keyword evidence="3" id="KW-1185">Reference proteome</keyword>
<accession>A0A9P4PML9</accession>
<dbReference type="OrthoDB" id="4084551at2759"/>
<sequence>MDKELLRGESAICHISMLQIKESDPAAQAQVFDGPEITLQYEHPHHLPSGPKTSTNRAGLFIGLPLSLGLVVVVVAGLFIGMLRQRVIGIGNIIGRRNHGYGVGKSRRRRLGIAKKRAIRLEEIELQPRTSCRGQARSRDMLGSSGSLISIPARSVNDPINNNRIVIGDQRPPNELLPSNPTVSASLSDLSRRRMYCLHLQRPFVPRN</sequence>
<keyword evidence="1" id="KW-0472">Membrane</keyword>
<keyword evidence="1" id="KW-1133">Transmembrane helix</keyword>